<dbReference type="OrthoDB" id="426951at2"/>
<keyword evidence="2" id="KW-1185">Reference proteome</keyword>
<dbReference type="EMBL" id="ANNX02000020">
    <property type="protein sequence ID" value="KYC41695.1"/>
    <property type="molecule type" value="Genomic_DNA"/>
</dbReference>
<dbReference type="Proteomes" id="UP000076925">
    <property type="component" value="Unassembled WGS sequence"/>
</dbReference>
<proteinExistence type="predicted"/>
<gene>
    <name evidence="1" type="ORF">WA1_16790</name>
</gene>
<evidence type="ECO:0000313" key="2">
    <source>
        <dbReference type="Proteomes" id="UP000076925"/>
    </source>
</evidence>
<dbReference type="AlphaFoldDB" id="A0A139XAI1"/>
<accession>A0A139XAI1</accession>
<name>A0A139XAI1_9CYAN</name>
<protein>
    <submittedName>
        <fullName evidence="1">Uncharacterized protein</fullName>
    </submittedName>
</protein>
<organism evidence="1 2">
    <name type="scientific">Scytonema hofmannii PCC 7110</name>
    <dbReference type="NCBI Taxonomy" id="128403"/>
    <lineage>
        <taxon>Bacteria</taxon>
        <taxon>Bacillati</taxon>
        <taxon>Cyanobacteriota</taxon>
        <taxon>Cyanophyceae</taxon>
        <taxon>Nostocales</taxon>
        <taxon>Scytonemataceae</taxon>
        <taxon>Scytonema</taxon>
    </lineage>
</organism>
<evidence type="ECO:0000313" key="1">
    <source>
        <dbReference type="EMBL" id="KYC41695.1"/>
    </source>
</evidence>
<dbReference type="RefSeq" id="WP_017746606.1">
    <property type="nucleotide sequence ID" value="NZ_KQ976354.1"/>
</dbReference>
<comment type="caution">
    <text evidence="1">The sequence shown here is derived from an EMBL/GenBank/DDBJ whole genome shotgun (WGS) entry which is preliminary data.</text>
</comment>
<reference evidence="1 2" key="1">
    <citation type="journal article" date="2013" name="Genome Biol. Evol.">
        <title>Genomes of Stigonematalean cyanobacteria (subsection V) and the evolution of oxygenic photosynthesis from prokaryotes to plastids.</title>
        <authorList>
            <person name="Dagan T."/>
            <person name="Roettger M."/>
            <person name="Stucken K."/>
            <person name="Landan G."/>
            <person name="Koch R."/>
            <person name="Major P."/>
            <person name="Gould S.B."/>
            <person name="Goremykin V.V."/>
            <person name="Rippka R."/>
            <person name="Tandeau de Marsac N."/>
            <person name="Gugger M."/>
            <person name="Lockhart P.J."/>
            <person name="Allen J.F."/>
            <person name="Brune I."/>
            <person name="Maus I."/>
            <person name="Puhler A."/>
            <person name="Martin W.F."/>
        </authorList>
    </citation>
    <scope>NUCLEOTIDE SEQUENCE [LARGE SCALE GENOMIC DNA]</scope>
    <source>
        <strain evidence="1 2">PCC 7110</strain>
    </source>
</reference>
<sequence length="157" mass="17749">MSVRQDTGWDLAVYNKDGQLMLVVQVKGKLNASPQWASQLRSNILAHGIYPKPPYFLMVFPDKFYLWANEDAQLDMSEPTYAVDARPIIQPYLDKAGITLTQTLSSHSLELIVASWLSEIIYCDRPLEETHKREQWLLDSGLYAAISGGSFNREAVA</sequence>